<feature type="binding site" evidence="12">
    <location>
        <position position="306"/>
    </location>
    <ligand>
        <name>UDP-N-acetyl-alpha-D-glucosamine</name>
        <dbReference type="ChEBI" id="CHEBI:57705"/>
    </ligand>
</feature>
<accession>A0ABT1SU65</accession>
<evidence type="ECO:0000256" key="6">
    <source>
        <dbReference type="ARBA" id="ARBA00022960"/>
    </source>
</evidence>
<evidence type="ECO:0000256" key="10">
    <source>
        <dbReference type="ARBA" id="ARBA00038367"/>
    </source>
</evidence>
<sequence>MEKLVIHGGKPLQGTVRVSGAKNAVLPIIVASMLGTTKSTLTEIPKLADVHTVCDVIESLGVHIEHPERDTLIIDAHELTSTTAPYDLVRRMRASFLVMGPLLARKGRAQISLPGGCSIGARPIDLHLKAFEAMGAVINLENGDIEAVAPNGLQGAQIYLDFPSVGATENIIMAASMANGKTVLENAAEEPEIVDLATYLNSMGANIRGAGTNVIRIEGVKELHGASHAVIPDRIEAGTFMIGAAMTQGNIFVENAISEHLKPLISKLKEVGAEVEEEIDGIRVIGHAPLRPADIKTLPYPGFPTDMQAQFMALTTLCQGTSVVTETVFENRFMHVDEFKRMGAKIRIEGRSAIVEGIEQLKGASVNATDLRAGAALVLAGLVAEGETEVGYLYHIDRGYDNFVLKLQRLGADIVRVNIEEEEN</sequence>
<evidence type="ECO:0000259" key="13">
    <source>
        <dbReference type="Pfam" id="PF00275"/>
    </source>
</evidence>
<dbReference type="Proteomes" id="UP001206692">
    <property type="component" value="Unassembled WGS sequence"/>
</dbReference>
<keyword evidence="15" id="KW-1185">Reference proteome</keyword>
<dbReference type="NCBIfam" id="TIGR01072">
    <property type="entry name" value="murA"/>
    <property type="match status" value="1"/>
</dbReference>
<dbReference type="PANTHER" id="PTHR43783:SF1">
    <property type="entry name" value="UDP-N-ACETYLGLUCOSAMINE 1-CARBOXYVINYLTRANSFERASE"/>
    <property type="match status" value="1"/>
</dbReference>
<keyword evidence="8 12" id="KW-0131">Cell cycle</keyword>
<gene>
    <name evidence="12 14" type="primary">murA</name>
    <name evidence="14" type="ORF">NE675_10310</name>
</gene>
<keyword evidence="9 12" id="KW-0961">Cell wall biogenesis/degradation</keyword>
<feature type="modified residue" description="2-(S-cysteinyl)pyruvic acid O-phosphothioketal" evidence="12">
    <location>
        <position position="117"/>
    </location>
</feature>
<keyword evidence="4 12" id="KW-0132">Cell division</keyword>
<dbReference type="InterPro" id="IPR013792">
    <property type="entry name" value="RNA3'P_cycl/enolpyr_Trfase_a/b"/>
</dbReference>
<dbReference type="InterPro" id="IPR001986">
    <property type="entry name" value="Enolpyruvate_Tfrase_dom"/>
</dbReference>
<dbReference type="GO" id="GO:0008760">
    <property type="term" value="F:UDP-N-acetylglucosamine 1-carboxyvinyltransferase activity"/>
    <property type="evidence" value="ECO:0007669"/>
    <property type="project" value="UniProtKB-EC"/>
</dbReference>
<comment type="catalytic activity">
    <reaction evidence="11 12">
        <text>phosphoenolpyruvate + UDP-N-acetyl-alpha-D-glucosamine = UDP-N-acetyl-3-O-(1-carboxyvinyl)-alpha-D-glucosamine + phosphate</text>
        <dbReference type="Rhea" id="RHEA:18681"/>
        <dbReference type="ChEBI" id="CHEBI:43474"/>
        <dbReference type="ChEBI" id="CHEBI:57705"/>
        <dbReference type="ChEBI" id="CHEBI:58702"/>
        <dbReference type="ChEBI" id="CHEBI:68483"/>
        <dbReference type="EC" id="2.5.1.7"/>
    </reaction>
</comment>
<comment type="subcellular location">
    <subcellularLocation>
        <location evidence="1 12">Cytoplasm</location>
    </subcellularLocation>
</comment>
<keyword evidence="6 12" id="KW-0133">Cell shape</keyword>
<dbReference type="RefSeq" id="WP_062411851.1">
    <property type="nucleotide sequence ID" value="NZ_JAJCIO010000023.1"/>
</dbReference>
<dbReference type="InterPro" id="IPR005750">
    <property type="entry name" value="UDP_GlcNAc_COvinyl_MurA"/>
</dbReference>
<comment type="pathway">
    <text evidence="2 12">Cell wall biogenesis; peptidoglycan biosynthesis.</text>
</comment>
<dbReference type="PANTHER" id="PTHR43783">
    <property type="entry name" value="UDP-N-ACETYLGLUCOSAMINE 1-CARBOXYVINYLTRANSFERASE"/>
    <property type="match status" value="1"/>
</dbReference>
<dbReference type="EC" id="2.5.1.7" evidence="12"/>
<evidence type="ECO:0000313" key="14">
    <source>
        <dbReference type="EMBL" id="MCQ5343408.1"/>
    </source>
</evidence>
<dbReference type="SUPFAM" id="SSF55205">
    <property type="entry name" value="EPT/RTPC-like"/>
    <property type="match status" value="1"/>
</dbReference>
<dbReference type="InterPro" id="IPR050068">
    <property type="entry name" value="MurA_subfamily"/>
</dbReference>
<evidence type="ECO:0000256" key="7">
    <source>
        <dbReference type="ARBA" id="ARBA00022984"/>
    </source>
</evidence>
<evidence type="ECO:0000256" key="4">
    <source>
        <dbReference type="ARBA" id="ARBA00022618"/>
    </source>
</evidence>
<reference evidence="14 15" key="1">
    <citation type="submission" date="2022-06" db="EMBL/GenBank/DDBJ databases">
        <title>Isolation of gut microbiota from human fecal samples.</title>
        <authorList>
            <person name="Pamer E.G."/>
            <person name="Barat B."/>
            <person name="Waligurski E."/>
            <person name="Medina S."/>
            <person name="Paddock L."/>
            <person name="Mostad J."/>
        </authorList>
    </citation>
    <scope>NUCLEOTIDE SEQUENCE [LARGE SCALE GENOMIC DNA]</scope>
    <source>
        <strain evidence="14 15">DFI.1.1</strain>
    </source>
</reference>
<evidence type="ECO:0000256" key="2">
    <source>
        <dbReference type="ARBA" id="ARBA00004752"/>
    </source>
</evidence>
<protein>
    <recommendedName>
        <fullName evidence="12">UDP-N-acetylglucosamine 1-carboxyvinyltransferase</fullName>
        <ecNumber evidence="12">2.5.1.7</ecNumber>
    </recommendedName>
    <alternativeName>
        <fullName evidence="12">Enoylpyruvate transferase</fullName>
    </alternativeName>
    <alternativeName>
        <fullName evidence="12">UDP-N-acetylglucosamine enolpyruvyl transferase</fullName>
        <shortName evidence="12">EPT</shortName>
    </alternativeName>
</protein>
<feature type="binding site" evidence="12">
    <location>
        <begin position="22"/>
        <end position="23"/>
    </location>
    <ligand>
        <name>phosphoenolpyruvate</name>
        <dbReference type="ChEBI" id="CHEBI:58702"/>
    </ligand>
</feature>
<dbReference type="HAMAP" id="MF_00111">
    <property type="entry name" value="MurA"/>
    <property type="match status" value="1"/>
</dbReference>
<feature type="active site" description="Proton donor" evidence="12">
    <location>
        <position position="117"/>
    </location>
</feature>
<evidence type="ECO:0000256" key="1">
    <source>
        <dbReference type="ARBA" id="ARBA00004496"/>
    </source>
</evidence>
<proteinExistence type="inferred from homology"/>
<dbReference type="InterPro" id="IPR036968">
    <property type="entry name" value="Enolpyruvate_Tfrase_sf"/>
</dbReference>
<evidence type="ECO:0000256" key="5">
    <source>
        <dbReference type="ARBA" id="ARBA00022679"/>
    </source>
</evidence>
<dbReference type="NCBIfam" id="NF009470">
    <property type="entry name" value="PRK12830.1"/>
    <property type="match status" value="1"/>
</dbReference>
<feature type="binding site" evidence="12">
    <location>
        <begin position="122"/>
        <end position="126"/>
    </location>
    <ligand>
        <name>UDP-N-acetyl-alpha-D-glucosamine</name>
        <dbReference type="ChEBI" id="CHEBI:57705"/>
    </ligand>
</feature>
<evidence type="ECO:0000256" key="12">
    <source>
        <dbReference type="HAMAP-Rule" id="MF_00111"/>
    </source>
</evidence>
<dbReference type="CDD" id="cd01555">
    <property type="entry name" value="UdpNAET"/>
    <property type="match status" value="1"/>
</dbReference>
<comment type="caution">
    <text evidence="12">Lacks conserved residue(s) required for the propagation of feature annotation.</text>
</comment>
<comment type="similarity">
    <text evidence="10 12">Belongs to the EPSP synthase family. MurA subfamily.</text>
</comment>
<evidence type="ECO:0000256" key="8">
    <source>
        <dbReference type="ARBA" id="ARBA00023306"/>
    </source>
</evidence>
<evidence type="ECO:0000256" key="11">
    <source>
        <dbReference type="ARBA" id="ARBA00047527"/>
    </source>
</evidence>
<keyword evidence="5 12" id="KW-0808">Transferase</keyword>
<feature type="domain" description="Enolpyruvate transferase" evidence="13">
    <location>
        <begin position="7"/>
        <end position="407"/>
    </location>
</feature>
<keyword evidence="12" id="KW-0670">Pyruvate</keyword>
<name>A0ABT1SU65_9FIRM</name>
<comment type="function">
    <text evidence="12">Cell wall formation. Adds enolpyruvyl to UDP-N-acetylglucosamine.</text>
</comment>
<evidence type="ECO:0000313" key="15">
    <source>
        <dbReference type="Proteomes" id="UP001206692"/>
    </source>
</evidence>
<dbReference type="Gene3D" id="3.65.10.10">
    <property type="entry name" value="Enolpyruvate transferase domain"/>
    <property type="match status" value="2"/>
</dbReference>
<keyword evidence="7 12" id="KW-0573">Peptidoglycan synthesis</keyword>
<dbReference type="Pfam" id="PF00275">
    <property type="entry name" value="EPSP_synthase"/>
    <property type="match status" value="1"/>
</dbReference>
<dbReference type="NCBIfam" id="NF006873">
    <property type="entry name" value="PRK09369.1"/>
    <property type="match status" value="1"/>
</dbReference>
<keyword evidence="3 12" id="KW-0963">Cytoplasm</keyword>
<evidence type="ECO:0000256" key="3">
    <source>
        <dbReference type="ARBA" id="ARBA00022490"/>
    </source>
</evidence>
<dbReference type="EMBL" id="JANGEW010000022">
    <property type="protein sequence ID" value="MCQ5343408.1"/>
    <property type="molecule type" value="Genomic_DNA"/>
</dbReference>
<evidence type="ECO:0000256" key="9">
    <source>
        <dbReference type="ARBA" id="ARBA00023316"/>
    </source>
</evidence>
<feature type="binding site" evidence="12">
    <location>
        <position position="93"/>
    </location>
    <ligand>
        <name>UDP-N-acetyl-alpha-D-glucosamine</name>
        <dbReference type="ChEBI" id="CHEBI:57705"/>
    </ligand>
</feature>
<organism evidence="14 15">
    <name type="scientific">Megasphaera massiliensis</name>
    <dbReference type="NCBI Taxonomy" id="1232428"/>
    <lineage>
        <taxon>Bacteria</taxon>
        <taxon>Bacillati</taxon>
        <taxon>Bacillota</taxon>
        <taxon>Negativicutes</taxon>
        <taxon>Veillonellales</taxon>
        <taxon>Veillonellaceae</taxon>
        <taxon>Megasphaera</taxon>
    </lineage>
</organism>
<feature type="binding site" evidence="12">
    <location>
        <position position="328"/>
    </location>
    <ligand>
        <name>UDP-N-acetyl-alpha-D-glucosamine</name>
        <dbReference type="ChEBI" id="CHEBI:57705"/>
    </ligand>
</feature>
<comment type="caution">
    <text evidence="14">The sequence shown here is derived from an EMBL/GenBank/DDBJ whole genome shotgun (WGS) entry which is preliminary data.</text>
</comment>